<dbReference type="AlphaFoldDB" id="A0AA88EGV0"/>
<evidence type="ECO:0000313" key="3">
    <source>
        <dbReference type="Proteomes" id="UP001187192"/>
    </source>
</evidence>
<dbReference type="PANTHER" id="PTHR33491">
    <property type="entry name" value="OSJNBA0016N04.9 PROTEIN"/>
    <property type="match status" value="1"/>
</dbReference>
<proteinExistence type="predicted"/>
<evidence type="ECO:0000313" key="2">
    <source>
        <dbReference type="EMBL" id="GMN74393.1"/>
    </source>
</evidence>
<feature type="signal peptide" evidence="1">
    <location>
        <begin position="1"/>
        <end position="27"/>
    </location>
</feature>
<accession>A0AA88EGV0</accession>
<feature type="chain" id="PRO_5041734184" evidence="1">
    <location>
        <begin position="28"/>
        <end position="64"/>
    </location>
</feature>
<protein>
    <submittedName>
        <fullName evidence="2">Uncharacterized protein</fullName>
    </submittedName>
</protein>
<reference evidence="2" key="1">
    <citation type="submission" date="2023-07" db="EMBL/GenBank/DDBJ databases">
        <title>draft genome sequence of fig (Ficus carica).</title>
        <authorList>
            <person name="Takahashi T."/>
            <person name="Nishimura K."/>
        </authorList>
    </citation>
    <scope>NUCLEOTIDE SEQUENCE</scope>
</reference>
<dbReference type="Proteomes" id="UP001187192">
    <property type="component" value="Unassembled WGS sequence"/>
</dbReference>
<organism evidence="2 3">
    <name type="scientific">Ficus carica</name>
    <name type="common">Common fig</name>
    <dbReference type="NCBI Taxonomy" id="3494"/>
    <lineage>
        <taxon>Eukaryota</taxon>
        <taxon>Viridiplantae</taxon>
        <taxon>Streptophyta</taxon>
        <taxon>Embryophyta</taxon>
        <taxon>Tracheophyta</taxon>
        <taxon>Spermatophyta</taxon>
        <taxon>Magnoliopsida</taxon>
        <taxon>eudicotyledons</taxon>
        <taxon>Gunneridae</taxon>
        <taxon>Pentapetalae</taxon>
        <taxon>rosids</taxon>
        <taxon>fabids</taxon>
        <taxon>Rosales</taxon>
        <taxon>Moraceae</taxon>
        <taxon>Ficeae</taxon>
        <taxon>Ficus</taxon>
    </lineage>
</organism>
<evidence type="ECO:0000256" key="1">
    <source>
        <dbReference type="SAM" id="SignalP"/>
    </source>
</evidence>
<keyword evidence="1" id="KW-0732">Signal</keyword>
<name>A0AA88EGV0_FICCA</name>
<sequence>MALQRSLLDHMALLLFTIWLLVKIAASVEPPMEKPNCTASCGVVKIPFPFGIETGCYEDEWFQT</sequence>
<comment type="caution">
    <text evidence="2">The sequence shown here is derived from an EMBL/GenBank/DDBJ whole genome shotgun (WGS) entry which is preliminary data.</text>
</comment>
<dbReference type="EMBL" id="BTGU01010869">
    <property type="protein sequence ID" value="GMN74393.1"/>
    <property type="molecule type" value="Genomic_DNA"/>
</dbReference>
<gene>
    <name evidence="2" type="ORF">TIFTF001_052364</name>
</gene>
<keyword evidence="3" id="KW-1185">Reference proteome</keyword>